<evidence type="ECO:0000313" key="3">
    <source>
        <dbReference type="Proteomes" id="UP001141806"/>
    </source>
</evidence>
<dbReference type="AlphaFoldDB" id="A0A9Q0R2M5"/>
<organism evidence="2 3">
    <name type="scientific">Protea cynaroides</name>
    <dbReference type="NCBI Taxonomy" id="273540"/>
    <lineage>
        <taxon>Eukaryota</taxon>
        <taxon>Viridiplantae</taxon>
        <taxon>Streptophyta</taxon>
        <taxon>Embryophyta</taxon>
        <taxon>Tracheophyta</taxon>
        <taxon>Spermatophyta</taxon>
        <taxon>Magnoliopsida</taxon>
        <taxon>Proteales</taxon>
        <taxon>Proteaceae</taxon>
        <taxon>Protea</taxon>
    </lineage>
</organism>
<dbReference type="PANTHER" id="PTHR33318:SF7">
    <property type="entry name" value="PROTEIN JASON"/>
    <property type="match status" value="1"/>
</dbReference>
<evidence type="ECO:0000313" key="2">
    <source>
        <dbReference type="EMBL" id="KAJ4981130.1"/>
    </source>
</evidence>
<feature type="compositionally biased region" description="Basic and acidic residues" evidence="1">
    <location>
        <begin position="130"/>
        <end position="145"/>
    </location>
</feature>
<evidence type="ECO:0008006" key="4">
    <source>
        <dbReference type="Google" id="ProtNLM"/>
    </source>
</evidence>
<feature type="region of interest" description="Disordered" evidence="1">
    <location>
        <begin position="130"/>
        <end position="153"/>
    </location>
</feature>
<gene>
    <name evidence="2" type="ORF">NE237_031967</name>
</gene>
<dbReference type="OrthoDB" id="1932581at2759"/>
<reference evidence="2" key="1">
    <citation type="journal article" date="2023" name="Plant J.">
        <title>The genome of the king protea, Protea cynaroides.</title>
        <authorList>
            <person name="Chang J."/>
            <person name="Duong T.A."/>
            <person name="Schoeman C."/>
            <person name="Ma X."/>
            <person name="Roodt D."/>
            <person name="Barker N."/>
            <person name="Li Z."/>
            <person name="Van de Peer Y."/>
            <person name="Mizrachi E."/>
        </authorList>
    </citation>
    <scope>NUCLEOTIDE SEQUENCE</scope>
    <source>
        <tissue evidence="2">Young leaves</tissue>
    </source>
</reference>
<feature type="region of interest" description="Disordered" evidence="1">
    <location>
        <begin position="261"/>
        <end position="288"/>
    </location>
</feature>
<evidence type="ECO:0000256" key="1">
    <source>
        <dbReference type="SAM" id="MobiDB-lite"/>
    </source>
</evidence>
<keyword evidence="3" id="KW-1185">Reference proteome</keyword>
<proteinExistence type="predicted"/>
<name>A0A9Q0R2M5_9MAGN</name>
<feature type="region of interest" description="Disordered" evidence="1">
    <location>
        <begin position="496"/>
        <end position="528"/>
    </location>
</feature>
<dbReference type="PANTHER" id="PTHR33318">
    <property type="entry name" value="ASPARTYL/GLUTAMYL-TRNA(ASN/GLN) AMIDOTRANSFERASE SUBUNIT"/>
    <property type="match status" value="1"/>
</dbReference>
<dbReference type="Proteomes" id="UP001141806">
    <property type="component" value="Unassembled WGS sequence"/>
</dbReference>
<dbReference type="InterPro" id="IPR039300">
    <property type="entry name" value="JASON"/>
</dbReference>
<dbReference type="EMBL" id="JAMYWD010000001">
    <property type="protein sequence ID" value="KAJ4981130.1"/>
    <property type="molecule type" value="Genomic_DNA"/>
</dbReference>
<feature type="compositionally biased region" description="Polar residues" evidence="1">
    <location>
        <begin position="516"/>
        <end position="528"/>
    </location>
</feature>
<protein>
    <recommendedName>
        <fullName evidence="4">Protein JASON</fullName>
    </recommendedName>
</protein>
<sequence>MEEREDSALTRPVSLSSSRSPWCDFGFLPIFLRRMGCFFGCFRVKHDNRPNAHLVSDAVESKKRDALISGNKLGSLFLSEEKEFSPCEDRRCHTLGSALLRGDGEVRELRDEAKFLKACGTLLETPAEIRKTSEKVKDAPTRDGESEPSGLHSWLPSSSVKKLHWEEQPDQASISPATFCENMGGELGSSEHEPRSCMSKEDMIEKNCIKEGSKFESPEAEITKPVHAIDHDILPSVSPEALAVNFQSRNKSVHFECEYPSHDKSLKQSDGPCSHKGSNYSPKPTPLRVTDEMQTPGTIYPVSLENHANGKNARIRSQYVYSVLNPVENFSQWTVLKEEEDSNTCQQIGQPRESFEKSGHATPQSTSFSFSSNSEMLHEGPAMVSKGLKLDASLADWLKPSSPKNVRNQNSGAGSIFSGKSPKVLDEDRPIIGMVAAHWNDDELSHVSPKWWDGNGIPNSTTKYKEDQKVSWHATPFEERLEKALSEESNVYQKKLNSEPVMFEDNEETDTAVSRLHTSAQPESVVSF</sequence>
<comment type="caution">
    <text evidence="2">The sequence shown here is derived from an EMBL/GenBank/DDBJ whole genome shotgun (WGS) entry which is preliminary data.</text>
</comment>
<dbReference type="GO" id="GO:0007142">
    <property type="term" value="P:male meiosis II"/>
    <property type="evidence" value="ECO:0007669"/>
    <property type="project" value="InterPro"/>
</dbReference>
<accession>A0A9Q0R2M5</accession>
<feature type="region of interest" description="Disordered" evidence="1">
    <location>
        <begin position="401"/>
        <end position="421"/>
    </location>
</feature>
<feature type="region of interest" description="Disordered" evidence="1">
    <location>
        <begin position="346"/>
        <end position="373"/>
    </location>
</feature>
<feature type="compositionally biased region" description="Polar residues" evidence="1">
    <location>
        <begin position="402"/>
        <end position="413"/>
    </location>
</feature>